<proteinExistence type="predicted"/>
<feature type="transmembrane region" description="Helical" evidence="2">
    <location>
        <begin position="123"/>
        <end position="142"/>
    </location>
</feature>
<keyword evidence="2" id="KW-1133">Transmembrane helix</keyword>
<feature type="transmembrane region" description="Helical" evidence="2">
    <location>
        <begin position="6"/>
        <end position="23"/>
    </location>
</feature>
<comment type="caution">
    <text evidence="3">The sequence shown here is derived from an EMBL/GenBank/DDBJ whole genome shotgun (WGS) entry which is preliminary data.</text>
</comment>
<evidence type="ECO:0000256" key="2">
    <source>
        <dbReference type="SAM" id="Phobius"/>
    </source>
</evidence>
<evidence type="ECO:0008006" key="5">
    <source>
        <dbReference type="Google" id="ProtNLM"/>
    </source>
</evidence>
<gene>
    <name evidence="3" type="ORF">CEPIT_LOCUS33552</name>
</gene>
<feature type="compositionally biased region" description="Gly residues" evidence="1">
    <location>
        <begin position="65"/>
        <end position="99"/>
    </location>
</feature>
<evidence type="ECO:0000313" key="4">
    <source>
        <dbReference type="Proteomes" id="UP001152523"/>
    </source>
</evidence>
<evidence type="ECO:0000313" key="3">
    <source>
        <dbReference type="EMBL" id="CAH9134227.1"/>
    </source>
</evidence>
<evidence type="ECO:0000256" key="1">
    <source>
        <dbReference type="SAM" id="MobiDB-lite"/>
    </source>
</evidence>
<feature type="region of interest" description="Disordered" evidence="1">
    <location>
        <begin position="65"/>
        <end position="114"/>
    </location>
</feature>
<dbReference type="AlphaFoldDB" id="A0AAV0FFI8"/>
<protein>
    <recommendedName>
        <fullName evidence="5">Glycine-rich protein</fullName>
    </recommendedName>
</protein>
<sequence>MICPPSLVFLFSISTPYFISCLFKLKRKMKTKANLSTKIIMIVILLLITLIADVCVDPVSAEGGGGHGGGGHSGGGHAGGESGGGEHGSGGEGGEGGSGRTRVVPAGHGNSKGNGAQLTKSPFMFGLHLDAVIIFNLLVFYLI</sequence>
<keyword evidence="4" id="KW-1185">Reference proteome</keyword>
<reference evidence="3" key="1">
    <citation type="submission" date="2022-07" db="EMBL/GenBank/DDBJ databases">
        <authorList>
            <person name="Macas J."/>
            <person name="Novak P."/>
            <person name="Neumann P."/>
        </authorList>
    </citation>
    <scope>NUCLEOTIDE SEQUENCE</scope>
</reference>
<accession>A0AAV0FFI8</accession>
<name>A0AAV0FFI8_9ASTE</name>
<feature type="transmembrane region" description="Helical" evidence="2">
    <location>
        <begin position="35"/>
        <end position="52"/>
    </location>
</feature>
<keyword evidence="2" id="KW-0812">Transmembrane</keyword>
<dbReference type="EMBL" id="CAMAPF010000980">
    <property type="protein sequence ID" value="CAH9134227.1"/>
    <property type="molecule type" value="Genomic_DNA"/>
</dbReference>
<keyword evidence="2" id="KW-0472">Membrane</keyword>
<organism evidence="3 4">
    <name type="scientific">Cuscuta epithymum</name>
    <dbReference type="NCBI Taxonomy" id="186058"/>
    <lineage>
        <taxon>Eukaryota</taxon>
        <taxon>Viridiplantae</taxon>
        <taxon>Streptophyta</taxon>
        <taxon>Embryophyta</taxon>
        <taxon>Tracheophyta</taxon>
        <taxon>Spermatophyta</taxon>
        <taxon>Magnoliopsida</taxon>
        <taxon>eudicotyledons</taxon>
        <taxon>Gunneridae</taxon>
        <taxon>Pentapetalae</taxon>
        <taxon>asterids</taxon>
        <taxon>lamiids</taxon>
        <taxon>Solanales</taxon>
        <taxon>Convolvulaceae</taxon>
        <taxon>Cuscuteae</taxon>
        <taxon>Cuscuta</taxon>
        <taxon>Cuscuta subgen. Cuscuta</taxon>
    </lineage>
</organism>
<dbReference type="Proteomes" id="UP001152523">
    <property type="component" value="Unassembled WGS sequence"/>
</dbReference>